<dbReference type="Proteomes" id="UP000678393">
    <property type="component" value="Unassembled WGS sequence"/>
</dbReference>
<dbReference type="EMBL" id="CAJHNH020001372">
    <property type="protein sequence ID" value="CAG5122818.1"/>
    <property type="molecule type" value="Genomic_DNA"/>
</dbReference>
<proteinExistence type="predicted"/>
<accession>A0A8S3Z3C0</accession>
<reference evidence="2" key="1">
    <citation type="submission" date="2021-04" db="EMBL/GenBank/DDBJ databases">
        <authorList>
            <consortium name="Molecular Ecology Group"/>
        </authorList>
    </citation>
    <scope>NUCLEOTIDE SEQUENCE</scope>
</reference>
<sequence>MAARRCRIFFLAITLLVNALDFISDWLFYVSAEKVEKGLVYGPIEPTQVTALLVFSIVGTVGFVIEIAVFAFELRKGEDFHGDLLLDITSAVIIWFEDIPQVVISFSIALCREEAVSIFQLTKAGLVLVGVLISITATLVRFCRTCDTKATVCGVRFCLILGIFLEGSFAAAIFALTQTEQGENGEMFFKVPTTVIDDHLSDERYITNVNLFAHHADMFDAWNMDTNKKDAMANWINLFSLYNLKDNKVLSFKLNYEHVGVQLLNLGIWVAAGVYSTSHTTWTLSGCYSLNHKTAKVTILPNSTCESESFSGNNSEIFFMSFRYEEPDTGIFYRKRVFGEVIFNMKVLKNGNCSEGNFEDPLKNSGILYYPLTFHYFRINNANDTGEVRHLYKDTSPDDVRFFRKDSKDITDVSEVWKTGWSKCSSTGSMSPVRNKNIQVECA</sequence>
<name>A0A8S3Z3C0_9EUPU</name>
<keyword evidence="1" id="KW-1133">Transmembrane helix</keyword>
<gene>
    <name evidence="2" type="ORF">CUNI_LOCUS8376</name>
</gene>
<comment type="caution">
    <text evidence="2">The sequence shown here is derived from an EMBL/GenBank/DDBJ whole genome shotgun (WGS) entry which is preliminary data.</text>
</comment>
<evidence type="ECO:0000256" key="1">
    <source>
        <dbReference type="SAM" id="Phobius"/>
    </source>
</evidence>
<dbReference type="OrthoDB" id="6268706at2759"/>
<evidence type="ECO:0000313" key="2">
    <source>
        <dbReference type="EMBL" id="CAG5122818.1"/>
    </source>
</evidence>
<protein>
    <submittedName>
        <fullName evidence="2">Uncharacterized protein</fullName>
    </submittedName>
</protein>
<feature type="transmembrane region" description="Helical" evidence="1">
    <location>
        <begin position="49"/>
        <end position="72"/>
    </location>
</feature>
<keyword evidence="1" id="KW-0472">Membrane</keyword>
<feature type="transmembrane region" description="Helical" evidence="1">
    <location>
        <begin position="124"/>
        <end position="143"/>
    </location>
</feature>
<feature type="transmembrane region" description="Helical" evidence="1">
    <location>
        <begin position="84"/>
        <end position="104"/>
    </location>
</feature>
<organism evidence="2 3">
    <name type="scientific">Candidula unifasciata</name>
    <dbReference type="NCBI Taxonomy" id="100452"/>
    <lineage>
        <taxon>Eukaryota</taxon>
        <taxon>Metazoa</taxon>
        <taxon>Spiralia</taxon>
        <taxon>Lophotrochozoa</taxon>
        <taxon>Mollusca</taxon>
        <taxon>Gastropoda</taxon>
        <taxon>Heterobranchia</taxon>
        <taxon>Euthyneura</taxon>
        <taxon>Panpulmonata</taxon>
        <taxon>Eupulmonata</taxon>
        <taxon>Stylommatophora</taxon>
        <taxon>Helicina</taxon>
        <taxon>Helicoidea</taxon>
        <taxon>Geomitridae</taxon>
        <taxon>Candidula</taxon>
    </lineage>
</organism>
<evidence type="ECO:0000313" key="3">
    <source>
        <dbReference type="Proteomes" id="UP000678393"/>
    </source>
</evidence>
<keyword evidence="3" id="KW-1185">Reference proteome</keyword>
<dbReference type="AlphaFoldDB" id="A0A8S3Z3C0"/>
<keyword evidence="1" id="KW-0812">Transmembrane</keyword>
<feature type="transmembrane region" description="Helical" evidence="1">
    <location>
        <begin position="155"/>
        <end position="176"/>
    </location>
</feature>